<dbReference type="AlphaFoldDB" id="M3IPX5"/>
<accession>M3IPX5</accession>
<evidence type="ECO:0000313" key="2">
    <source>
        <dbReference type="Proteomes" id="UP000011778"/>
    </source>
</evidence>
<dbReference type="EMBL" id="AFMD02000134">
    <property type="protein sequence ID" value="EMG23238.1"/>
    <property type="molecule type" value="Genomic_DNA"/>
</dbReference>
<sequence>MNFLSLIFCDSLIKIKKQFSNPKTIQLRFSRFRQEFFRVYV</sequence>
<organism evidence="1 2">
    <name type="scientific">Leptospira interrogans serovar Copenhageni str. LT2050</name>
    <dbReference type="NCBI Taxonomy" id="1001598"/>
    <lineage>
        <taxon>Bacteria</taxon>
        <taxon>Pseudomonadati</taxon>
        <taxon>Spirochaetota</taxon>
        <taxon>Spirochaetia</taxon>
        <taxon>Leptospirales</taxon>
        <taxon>Leptospiraceae</taxon>
        <taxon>Leptospira</taxon>
    </lineage>
</organism>
<gene>
    <name evidence="1" type="ORF">LEP1GSC150_3367</name>
</gene>
<proteinExistence type="predicted"/>
<name>M3IPX5_LEPIT</name>
<dbReference type="Proteomes" id="UP000011778">
    <property type="component" value="Unassembled WGS sequence"/>
</dbReference>
<evidence type="ECO:0000313" key="1">
    <source>
        <dbReference type="EMBL" id="EMG23238.1"/>
    </source>
</evidence>
<reference evidence="1 2" key="1">
    <citation type="submission" date="2013-02" db="EMBL/GenBank/DDBJ databases">
        <authorList>
            <person name="Harkins D.M."/>
            <person name="Durkin A.S."/>
            <person name="Brinkac L.M."/>
            <person name="Haft D.H."/>
            <person name="Selengut J.D."/>
            <person name="Sanka R."/>
            <person name="DePew J."/>
            <person name="Purushe J."/>
            <person name="Tulsiani S.M."/>
            <person name="Graham G.C."/>
            <person name="Burns M.-A."/>
            <person name="Dohnt M.F."/>
            <person name="Smythe L.D."/>
            <person name="McKay D.B."/>
            <person name="Craig S.B."/>
            <person name="Vinetz J.M."/>
            <person name="Sutton G.G."/>
            <person name="Nierman W.C."/>
            <person name="Fouts D.E."/>
        </authorList>
    </citation>
    <scope>NUCLEOTIDE SEQUENCE [LARGE SCALE GENOMIC DNA]</scope>
    <source>
        <strain evidence="1 2">LT2050</strain>
    </source>
</reference>
<protein>
    <submittedName>
        <fullName evidence="1">Uncharacterized protein</fullName>
    </submittedName>
</protein>
<comment type="caution">
    <text evidence="1">The sequence shown here is derived from an EMBL/GenBank/DDBJ whole genome shotgun (WGS) entry which is preliminary data.</text>
</comment>